<dbReference type="Gene3D" id="3.40.50.2000">
    <property type="entry name" value="Glycogen Phosphorylase B"/>
    <property type="match status" value="2"/>
</dbReference>
<dbReference type="PANTHER" id="PTHR48050">
    <property type="entry name" value="STEROL 3-BETA-GLUCOSYLTRANSFERASE"/>
    <property type="match status" value="1"/>
</dbReference>
<dbReference type="SUPFAM" id="SSF53756">
    <property type="entry name" value="UDP-Glycosyltransferase/glycogen phosphorylase"/>
    <property type="match status" value="1"/>
</dbReference>
<dbReference type="InterPro" id="IPR048284">
    <property type="entry name" value="EryCIII-like_N"/>
</dbReference>
<dbReference type="Pfam" id="PF06722">
    <property type="entry name" value="EryCIII-like_C"/>
    <property type="match status" value="1"/>
</dbReference>
<dbReference type="Pfam" id="PF21036">
    <property type="entry name" value="EryCIII-like_N"/>
    <property type="match status" value="1"/>
</dbReference>
<dbReference type="InterPro" id="IPR010610">
    <property type="entry name" value="EryCIII-like_C"/>
</dbReference>
<feature type="domain" description="Erythromycin biosynthesis protein CIII-like C-terminal" evidence="4">
    <location>
        <begin position="242"/>
        <end position="385"/>
    </location>
</feature>
<dbReference type="GO" id="GO:0017000">
    <property type="term" value="P:antibiotic biosynthetic process"/>
    <property type="evidence" value="ECO:0007669"/>
    <property type="project" value="UniProtKB-ARBA"/>
</dbReference>
<dbReference type="GO" id="GO:0016758">
    <property type="term" value="F:hexosyltransferase activity"/>
    <property type="evidence" value="ECO:0007669"/>
    <property type="project" value="UniProtKB-ARBA"/>
</dbReference>
<dbReference type="AlphaFoldDB" id="A0A7W7PLE0"/>
<proteinExistence type="inferred from homology"/>
<reference evidence="6 7" key="1">
    <citation type="submission" date="2020-08" db="EMBL/GenBank/DDBJ databases">
        <title>Genomic Encyclopedia of Type Strains, Phase III (KMG-III): the genomes of soil and plant-associated and newly described type strains.</title>
        <authorList>
            <person name="Whitman W."/>
        </authorList>
    </citation>
    <scope>NUCLEOTIDE SEQUENCE [LARGE SCALE GENOMIC DNA]</scope>
    <source>
        <strain evidence="6 7">CECT 3266</strain>
    </source>
</reference>
<name>A0A7W7PLE0_9ACTN</name>
<sequence>MRIVLTAIPANGHLTPMVPLAWALRAAGHEVVVAGQPDLVPVARAAGLCAQPIGEPFGQLAFLRERLPEDESPIEAWGRLIEPMYGMASRTWATHTQYTVDKYLEFARSWRPDLVVSEPFEFAGRLVSGALKVPHVRHGLGLTAVSERFEETARGLLSSTADRLGTGAGLPAPDLTLDNCPPTLWSPPADGVRQPMRYIPYNGTGTLPDWAREPSGPRRVCISLGTQTIVLNGMPLLRRLVEAVAGIEGVEPVIAIAASDREGLGPVPSSVRIVESLPLNLFLDRCDVVVHHGGAGTCLTATAFGLPQLVLPQFLDQFQYGDQVAACGAGRTVDTADDQNSVEHLRQAVVDLLDDPSYARVARAVAEEAAAMPSPAQTVARLEQLVAAGA</sequence>
<dbReference type="FunFam" id="3.40.50.2000:FF:000072">
    <property type="entry name" value="Glycosyl transferase"/>
    <property type="match status" value="1"/>
</dbReference>
<dbReference type="CDD" id="cd03784">
    <property type="entry name" value="GT1_Gtf-like"/>
    <property type="match status" value="1"/>
</dbReference>
<evidence type="ECO:0000259" key="4">
    <source>
        <dbReference type="Pfam" id="PF06722"/>
    </source>
</evidence>
<feature type="domain" description="Erythromycin biosynthesis protein CIII-like N-terminal" evidence="5">
    <location>
        <begin position="22"/>
        <end position="225"/>
    </location>
</feature>
<evidence type="ECO:0000313" key="6">
    <source>
        <dbReference type="EMBL" id="MBB4895206.1"/>
    </source>
</evidence>
<dbReference type="InterPro" id="IPR050426">
    <property type="entry name" value="Glycosyltransferase_28"/>
</dbReference>
<dbReference type="PANTHER" id="PTHR48050:SF13">
    <property type="entry name" value="STEROL 3-BETA-GLUCOSYLTRANSFERASE UGT80A2"/>
    <property type="match status" value="1"/>
</dbReference>
<evidence type="ECO:0000256" key="3">
    <source>
        <dbReference type="ARBA" id="ARBA00022679"/>
    </source>
</evidence>
<evidence type="ECO:0000256" key="2">
    <source>
        <dbReference type="ARBA" id="ARBA00022676"/>
    </source>
</evidence>
<dbReference type="GO" id="GO:0008194">
    <property type="term" value="F:UDP-glycosyltransferase activity"/>
    <property type="evidence" value="ECO:0007669"/>
    <property type="project" value="InterPro"/>
</dbReference>
<organism evidence="6 7">
    <name type="scientific">Streptomyces olivoverticillatus</name>
    <dbReference type="NCBI Taxonomy" id="66427"/>
    <lineage>
        <taxon>Bacteria</taxon>
        <taxon>Bacillati</taxon>
        <taxon>Actinomycetota</taxon>
        <taxon>Actinomycetes</taxon>
        <taxon>Kitasatosporales</taxon>
        <taxon>Streptomycetaceae</taxon>
        <taxon>Streptomyces</taxon>
    </lineage>
</organism>
<dbReference type="RefSeq" id="WP_184351001.1">
    <property type="nucleotide sequence ID" value="NZ_JACHJH010000006.1"/>
</dbReference>
<dbReference type="Proteomes" id="UP000556084">
    <property type="component" value="Unassembled WGS sequence"/>
</dbReference>
<keyword evidence="2" id="KW-0328">Glycosyltransferase</keyword>
<dbReference type="EMBL" id="JACHJH010000006">
    <property type="protein sequence ID" value="MBB4895206.1"/>
    <property type="molecule type" value="Genomic_DNA"/>
</dbReference>
<comment type="caution">
    <text evidence="6">The sequence shown here is derived from an EMBL/GenBank/DDBJ whole genome shotgun (WGS) entry which is preliminary data.</text>
</comment>
<protein>
    <submittedName>
        <fullName evidence="6">UDP:flavonoid glycosyltransferase YjiC (YdhE family)</fullName>
    </submittedName>
</protein>
<evidence type="ECO:0000256" key="1">
    <source>
        <dbReference type="ARBA" id="ARBA00006962"/>
    </source>
</evidence>
<keyword evidence="7" id="KW-1185">Reference proteome</keyword>
<keyword evidence="3 6" id="KW-0808">Transferase</keyword>
<comment type="similarity">
    <text evidence="1">Belongs to the glycosyltransferase 28 family.</text>
</comment>
<dbReference type="InterPro" id="IPR002213">
    <property type="entry name" value="UDP_glucos_trans"/>
</dbReference>
<evidence type="ECO:0000313" key="7">
    <source>
        <dbReference type="Proteomes" id="UP000556084"/>
    </source>
</evidence>
<accession>A0A7W7PLE0</accession>
<evidence type="ECO:0000259" key="5">
    <source>
        <dbReference type="Pfam" id="PF21036"/>
    </source>
</evidence>
<gene>
    <name evidence="6" type="ORF">FHS39_004273</name>
</gene>